<evidence type="ECO:0000256" key="2">
    <source>
        <dbReference type="ARBA" id="ARBA00022448"/>
    </source>
</evidence>
<evidence type="ECO:0000313" key="6">
    <source>
        <dbReference type="EMBL" id="PND38799.1"/>
    </source>
</evidence>
<keyword evidence="3" id="KW-0732">Signal</keyword>
<dbReference type="InterPro" id="IPR028082">
    <property type="entry name" value="Peripla_BP_I"/>
</dbReference>
<name>A0A2N8KZB6_9BURK</name>
<organism evidence="6 7">
    <name type="scientific">Kinneretia aquatilis</name>
    <dbReference type="NCBI Taxonomy" id="2070761"/>
    <lineage>
        <taxon>Bacteria</taxon>
        <taxon>Pseudomonadati</taxon>
        <taxon>Pseudomonadota</taxon>
        <taxon>Betaproteobacteria</taxon>
        <taxon>Burkholderiales</taxon>
        <taxon>Sphaerotilaceae</taxon>
        <taxon>Roseateles</taxon>
    </lineage>
</organism>
<evidence type="ECO:0000256" key="3">
    <source>
        <dbReference type="ARBA" id="ARBA00022729"/>
    </source>
</evidence>
<dbReference type="GO" id="GO:0006865">
    <property type="term" value="P:amino acid transport"/>
    <property type="evidence" value="ECO:0007669"/>
    <property type="project" value="UniProtKB-KW"/>
</dbReference>
<dbReference type="Gene3D" id="3.40.50.2300">
    <property type="match status" value="2"/>
</dbReference>
<keyword evidence="7" id="KW-1185">Reference proteome</keyword>
<dbReference type="OrthoDB" id="9777352at2"/>
<dbReference type="PANTHER" id="PTHR47235:SF1">
    <property type="entry name" value="BLR6548 PROTEIN"/>
    <property type="match status" value="1"/>
</dbReference>
<comment type="similarity">
    <text evidence="1">Belongs to the leucine-binding protein family.</text>
</comment>
<dbReference type="AlphaFoldDB" id="A0A2N8KZB6"/>
<dbReference type="InterPro" id="IPR028081">
    <property type="entry name" value="Leu-bd"/>
</dbReference>
<dbReference type="InterPro" id="IPR006311">
    <property type="entry name" value="TAT_signal"/>
</dbReference>
<dbReference type="PROSITE" id="PS51318">
    <property type="entry name" value="TAT"/>
    <property type="match status" value="1"/>
</dbReference>
<proteinExistence type="inferred from homology"/>
<evidence type="ECO:0000313" key="7">
    <source>
        <dbReference type="Proteomes" id="UP000235916"/>
    </source>
</evidence>
<keyword evidence="4" id="KW-0029">Amino-acid transport</keyword>
<keyword evidence="2" id="KW-0813">Transport</keyword>
<dbReference type="Pfam" id="PF13458">
    <property type="entry name" value="Peripla_BP_6"/>
    <property type="match status" value="1"/>
</dbReference>
<dbReference type="Proteomes" id="UP000235916">
    <property type="component" value="Unassembled WGS sequence"/>
</dbReference>
<gene>
    <name evidence="6" type="ORF">C1O66_15550</name>
</gene>
<sequence length="382" mass="40963">MPTRLTSLSSPDTTRRRWFADLAAVSAAVVTGPLRAATVGDIHLGASAALSGPAASLGRRFHAGAQAAFTHINHLGGIHGASVVLNVRDDAYEPERAEANTRMLLDDPRVLALFGYVGTPTTMAVLPLVKRAAIPFVGAYTGASFLREPQQTQVFNIRAGYNEEGLALARAMKDDGVKTVDLLYQADLFGRAGLESMREAAARLGLSLGVAAPHKRNSEDMDEAIGRLLTHGHGEAIFMISTYGSCAAAIKLARRRGYRGRFYALSFTGLEPLRQALGPAMKGVTLAQVVPDAENRHLPVVADYQQAMRSHGDRQFDAISLEGYIAARVMAEGLRRAHLPLSRESVGQGLDAIGSLDLGGFRLQLGPQQRRGSDFVELRVGK</sequence>
<feature type="domain" description="Leucine-binding protein" evidence="5">
    <location>
        <begin position="42"/>
        <end position="362"/>
    </location>
</feature>
<reference evidence="6 7" key="1">
    <citation type="submission" date="2018-01" db="EMBL/GenBank/DDBJ databases">
        <title>Draft genome sequence of Paucibacter aquatile CR182 isolated from freshwater of the Nakdong River.</title>
        <authorList>
            <person name="Choi A."/>
            <person name="Chung E.J."/>
        </authorList>
    </citation>
    <scope>NUCLEOTIDE SEQUENCE [LARGE SCALE GENOMIC DNA]</scope>
    <source>
        <strain evidence="6 7">CR182</strain>
    </source>
</reference>
<evidence type="ECO:0000256" key="1">
    <source>
        <dbReference type="ARBA" id="ARBA00010062"/>
    </source>
</evidence>
<dbReference type="InterPro" id="IPR000709">
    <property type="entry name" value="Leu_Ile_Val-bd"/>
</dbReference>
<protein>
    <submittedName>
        <fullName evidence="6">ABC transporter permease</fullName>
    </submittedName>
</protein>
<evidence type="ECO:0000259" key="5">
    <source>
        <dbReference type="Pfam" id="PF13458"/>
    </source>
</evidence>
<accession>A0A2N8KZB6</accession>
<dbReference type="RefSeq" id="WP_102768717.1">
    <property type="nucleotide sequence ID" value="NZ_POSP01000003.1"/>
</dbReference>
<dbReference type="PRINTS" id="PR00337">
    <property type="entry name" value="LEUILEVALBP"/>
</dbReference>
<dbReference type="CDD" id="cd19978">
    <property type="entry name" value="PBP1_ABC_ligand_binding-like"/>
    <property type="match status" value="1"/>
</dbReference>
<evidence type="ECO:0000256" key="4">
    <source>
        <dbReference type="ARBA" id="ARBA00022970"/>
    </source>
</evidence>
<dbReference type="EMBL" id="POSP01000003">
    <property type="protein sequence ID" value="PND38799.1"/>
    <property type="molecule type" value="Genomic_DNA"/>
</dbReference>
<dbReference type="SUPFAM" id="SSF53822">
    <property type="entry name" value="Periplasmic binding protein-like I"/>
    <property type="match status" value="1"/>
</dbReference>
<dbReference type="PANTHER" id="PTHR47235">
    <property type="entry name" value="BLR6548 PROTEIN"/>
    <property type="match status" value="1"/>
</dbReference>
<comment type="caution">
    <text evidence="6">The sequence shown here is derived from an EMBL/GenBank/DDBJ whole genome shotgun (WGS) entry which is preliminary data.</text>
</comment>